<feature type="compositionally biased region" description="Polar residues" evidence="6">
    <location>
        <begin position="364"/>
        <end position="385"/>
    </location>
</feature>
<proteinExistence type="inferred from homology"/>
<protein>
    <recommendedName>
        <fullName evidence="7">FAD-binding PCMH-type domain-containing protein</fullName>
    </recommendedName>
</protein>
<reference evidence="8" key="1">
    <citation type="journal article" date="2023" name="Mol. Phylogenet. Evol.">
        <title>Genome-scale phylogeny and comparative genomics of the fungal order Sordariales.</title>
        <authorList>
            <person name="Hensen N."/>
            <person name="Bonometti L."/>
            <person name="Westerberg I."/>
            <person name="Brannstrom I.O."/>
            <person name="Guillou S."/>
            <person name="Cros-Aarteil S."/>
            <person name="Calhoun S."/>
            <person name="Haridas S."/>
            <person name="Kuo A."/>
            <person name="Mondo S."/>
            <person name="Pangilinan J."/>
            <person name="Riley R."/>
            <person name="LaButti K."/>
            <person name="Andreopoulos B."/>
            <person name="Lipzen A."/>
            <person name="Chen C."/>
            <person name="Yan M."/>
            <person name="Daum C."/>
            <person name="Ng V."/>
            <person name="Clum A."/>
            <person name="Steindorff A."/>
            <person name="Ohm R.A."/>
            <person name="Martin F."/>
            <person name="Silar P."/>
            <person name="Natvig D.O."/>
            <person name="Lalanne C."/>
            <person name="Gautier V."/>
            <person name="Ament-Velasquez S.L."/>
            <person name="Kruys A."/>
            <person name="Hutchinson M.I."/>
            <person name="Powell A.J."/>
            <person name="Barry K."/>
            <person name="Miller A.N."/>
            <person name="Grigoriev I.V."/>
            <person name="Debuchy R."/>
            <person name="Gladieux P."/>
            <person name="Hiltunen Thoren M."/>
            <person name="Johannesson H."/>
        </authorList>
    </citation>
    <scope>NUCLEOTIDE SEQUENCE</scope>
    <source>
        <strain evidence="8">PSN309</strain>
    </source>
</reference>
<dbReference type="GO" id="GO:0071949">
    <property type="term" value="F:FAD binding"/>
    <property type="evidence" value="ECO:0007669"/>
    <property type="project" value="InterPro"/>
</dbReference>
<dbReference type="InterPro" id="IPR016166">
    <property type="entry name" value="FAD-bd_PCMH"/>
</dbReference>
<dbReference type="InterPro" id="IPR006094">
    <property type="entry name" value="Oxid_FAD_bind_N"/>
</dbReference>
<evidence type="ECO:0000256" key="6">
    <source>
        <dbReference type="SAM" id="MobiDB-lite"/>
    </source>
</evidence>
<dbReference type="Gene3D" id="3.30.465.10">
    <property type="match status" value="2"/>
</dbReference>
<organism evidence="8 9">
    <name type="scientific">Podospora australis</name>
    <dbReference type="NCBI Taxonomy" id="1536484"/>
    <lineage>
        <taxon>Eukaryota</taxon>
        <taxon>Fungi</taxon>
        <taxon>Dikarya</taxon>
        <taxon>Ascomycota</taxon>
        <taxon>Pezizomycotina</taxon>
        <taxon>Sordariomycetes</taxon>
        <taxon>Sordariomycetidae</taxon>
        <taxon>Sordariales</taxon>
        <taxon>Podosporaceae</taxon>
        <taxon>Podospora</taxon>
    </lineage>
</organism>
<accession>A0AAN7AMI1</accession>
<feature type="domain" description="FAD-binding PCMH-type" evidence="7">
    <location>
        <begin position="60"/>
        <end position="234"/>
    </location>
</feature>
<keyword evidence="4" id="KW-0274">FAD</keyword>
<dbReference type="SUPFAM" id="SSF56176">
    <property type="entry name" value="FAD-binding/transporter-associated domain-like"/>
    <property type="match status" value="1"/>
</dbReference>
<dbReference type="Pfam" id="PF01565">
    <property type="entry name" value="FAD_binding_4"/>
    <property type="match status" value="1"/>
</dbReference>
<dbReference type="Gene3D" id="3.40.462.20">
    <property type="match status" value="1"/>
</dbReference>
<evidence type="ECO:0000256" key="2">
    <source>
        <dbReference type="ARBA" id="ARBA00005466"/>
    </source>
</evidence>
<dbReference type="InterPro" id="IPR006093">
    <property type="entry name" value="Oxy_OxRdtase_FAD_BS"/>
</dbReference>
<dbReference type="AlphaFoldDB" id="A0AAN7AMI1"/>
<dbReference type="InterPro" id="IPR050416">
    <property type="entry name" value="FAD-linked_Oxidoreductase"/>
</dbReference>
<dbReference type="GO" id="GO:0016491">
    <property type="term" value="F:oxidoreductase activity"/>
    <property type="evidence" value="ECO:0007669"/>
    <property type="project" value="UniProtKB-KW"/>
</dbReference>
<name>A0AAN7AMI1_9PEZI</name>
<dbReference type="InterPro" id="IPR016169">
    <property type="entry name" value="FAD-bd_PCMH_sub2"/>
</dbReference>
<reference evidence="8" key="2">
    <citation type="submission" date="2023-05" db="EMBL/GenBank/DDBJ databases">
        <authorList>
            <consortium name="Lawrence Berkeley National Laboratory"/>
            <person name="Steindorff A."/>
            <person name="Hensen N."/>
            <person name="Bonometti L."/>
            <person name="Westerberg I."/>
            <person name="Brannstrom I.O."/>
            <person name="Guillou S."/>
            <person name="Cros-Aarteil S."/>
            <person name="Calhoun S."/>
            <person name="Haridas S."/>
            <person name="Kuo A."/>
            <person name="Mondo S."/>
            <person name="Pangilinan J."/>
            <person name="Riley R."/>
            <person name="Labutti K."/>
            <person name="Andreopoulos B."/>
            <person name="Lipzen A."/>
            <person name="Chen C."/>
            <person name="Yanf M."/>
            <person name="Daum C."/>
            <person name="Ng V."/>
            <person name="Clum A."/>
            <person name="Ohm R."/>
            <person name="Martin F."/>
            <person name="Silar P."/>
            <person name="Natvig D."/>
            <person name="Lalanne C."/>
            <person name="Gautier V."/>
            <person name="Ament-Velasquez S.L."/>
            <person name="Kruys A."/>
            <person name="Hutchinson M.I."/>
            <person name="Powell A.J."/>
            <person name="Barry K."/>
            <person name="Miller A.N."/>
            <person name="Grigoriev I.V."/>
            <person name="Debuchy R."/>
            <person name="Gladieux P."/>
            <person name="Thoren M.H."/>
            <person name="Johannesson H."/>
        </authorList>
    </citation>
    <scope>NUCLEOTIDE SEQUENCE</scope>
    <source>
        <strain evidence="8">PSN309</strain>
    </source>
</reference>
<keyword evidence="5" id="KW-0560">Oxidoreductase</keyword>
<comment type="caution">
    <text evidence="8">The sequence shown here is derived from an EMBL/GenBank/DDBJ whole genome shotgun (WGS) entry which is preliminary data.</text>
</comment>
<evidence type="ECO:0000313" key="9">
    <source>
        <dbReference type="Proteomes" id="UP001302126"/>
    </source>
</evidence>
<evidence type="ECO:0000259" key="7">
    <source>
        <dbReference type="PROSITE" id="PS51387"/>
    </source>
</evidence>
<gene>
    <name evidence="8" type="ORF">QBC35DRAFT_539546</name>
</gene>
<evidence type="ECO:0000313" key="8">
    <source>
        <dbReference type="EMBL" id="KAK4190900.1"/>
    </source>
</evidence>
<feature type="compositionally biased region" description="Basic and acidic residues" evidence="6">
    <location>
        <begin position="388"/>
        <end position="397"/>
    </location>
</feature>
<dbReference type="Proteomes" id="UP001302126">
    <property type="component" value="Unassembled WGS sequence"/>
</dbReference>
<evidence type="ECO:0000256" key="3">
    <source>
        <dbReference type="ARBA" id="ARBA00022630"/>
    </source>
</evidence>
<dbReference type="PANTHER" id="PTHR42973:SF39">
    <property type="entry name" value="FAD-BINDING PCMH-TYPE DOMAIN-CONTAINING PROTEIN"/>
    <property type="match status" value="1"/>
</dbReference>
<dbReference type="PROSITE" id="PS00862">
    <property type="entry name" value="OX2_COVAL_FAD"/>
    <property type="match status" value="1"/>
</dbReference>
<evidence type="ECO:0000256" key="1">
    <source>
        <dbReference type="ARBA" id="ARBA00001974"/>
    </source>
</evidence>
<comment type="similarity">
    <text evidence="2">Belongs to the oxygen-dependent FAD-linked oxidoreductase family.</text>
</comment>
<sequence length="499" mass="54833">MASPADTPLSGLTPEPAPEAKPDTESTSPDPAPIHLRTSTPADIFSSQIWSRTFNQRRDATRLPFGFCKPRTVADIIAAVELANSYPNVRISIRSGGHSWAAWSARHEAILLDLIDLDGGCVEYHDRTGIVSCPPAVTSGELSAFLGKRGRMFPGGHCPDVGMGGFLLQGGMGWNCKNPDLFFAARRAGPGFPGIVTRFWLRTVALGEVYKSVYLFSTEQFNAVLQWIIEISPTAHHSLEIVLVSQHSPDCSTSPPTLIAAFTSFSPSRSSSLAALSPIHDSLQSLPVVPLAQHFCQPTSLPKEYAQQLATNARPGFRTRSDNAYLSPHLSPDETASVLKKAFLSLPTKESSALWFAMAPTSSRSLDTSPPHGHSSSLDTNSGFNHPSKKDGDINKENDKFKGRMALSMQSAHYVALYAVWASEKDDERCDTWIWESFQEMEAKGVVEGSYLGDADFQFREAGWRFWTEEKRGMLEEVRARWDPTGKICSFLDKDEPHA</sequence>
<dbReference type="PROSITE" id="PS51387">
    <property type="entry name" value="FAD_PCMH"/>
    <property type="match status" value="1"/>
</dbReference>
<keyword evidence="9" id="KW-1185">Reference proteome</keyword>
<evidence type="ECO:0000256" key="4">
    <source>
        <dbReference type="ARBA" id="ARBA00022827"/>
    </source>
</evidence>
<feature type="region of interest" description="Disordered" evidence="6">
    <location>
        <begin position="364"/>
        <end position="397"/>
    </location>
</feature>
<feature type="region of interest" description="Disordered" evidence="6">
    <location>
        <begin position="1"/>
        <end position="38"/>
    </location>
</feature>
<comment type="cofactor">
    <cofactor evidence="1">
        <name>FAD</name>
        <dbReference type="ChEBI" id="CHEBI:57692"/>
    </cofactor>
</comment>
<dbReference type="InterPro" id="IPR036318">
    <property type="entry name" value="FAD-bd_PCMH-like_sf"/>
</dbReference>
<evidence type="ECO:0000256" key="5">
    <source>
        <dbReference type="ARBA" id="ARBA00023002"/>
    </source>
</evidence>
<keyword evidence="3" id="KW-0285">Flavoprotein</keyword>
<dbReference type="EMBL" id="MU864362">
    <property type="protein sequence ID" value="KAK4190900.1"/>
    <property type="molecule type" value="Genomic_DNA"/>
</dbReference>
<dbReference type="PANTHER" id="PTHR42973">
    <property type="entry name" value="BINDING OXIDOREDUCTASE, PUTATIVE (AFU_ORTHOLOGUE AFUA_1G17690)-RELATED"/>
    <property type="match status" value="1"/>
</dbReference>